<dbReference type="GO" id="GO:0006396">
    <property type="term" value="P:RNA processing"/>
    <property type="evidence" value="ECO:0007669"/>
    <property type="project" value="UniProtKB-ARBA"/>
</dbReference>
<dbReference type="AlphaFoldDB" id="A0A6L5XXA2"/>
<keyword evidence="3" id="KW-0413">Isomerase</keyword>
<reference evidence="7 8" key="1">
    <citation type="submission" date="2019-08" db="EMBL/GenBank/DDBJ databases">
        <title>In-depth cultivation of the pig gut microbiome towards novel bacterial diversity and tailored functional studies.</title>
        <authorList>
            <person name="Wylensek D."/>
            <person name="Hitch T.C.A."/>
            <person name="Clavel T."/>
        </authorList>
    </citation>
    <scope>NUCLEOTIDE SEQUENCE [LARGE SCALE GENOMIC DNA]</scope>
    <source>
        <strain evidence="7 8">WCA-693-APC-MOT-I</strain>
    </source>
</reference>
<organism evidence="7 8">
    <name type="scientific">Velocimicrobium porci</name>
    <dbReference type="NCBI Taxonomy" id="2606634"/>
    <lineage>
        <taxon>Bacteria</taxon>
        <taxon>Bacillati</taxon>
        <taxon>Bacillota</taxon>
        <taxon>Clostridia</taxon>
        <taxon>Lachnospirales</taxon>
        <taxon>Lachnospiraceae</taxon>
        <taxon>Velocimicrobium</taxon>
    </lineage>
</organism>
<gene>
    <name evidence="7" type="ORF">FYJ58_05095</name>
</gene>
<keyword evidence="8" id="KW-1185">Reference proteome</keyword>
<dbReference type="Gene3D" id="3.30.2350.10">
    <property type="entry name" value="Pseudouridine synthase"/>
    <property type="match status" value="1"/>
</dbReference>
<dbReference type="GO" id="GO:0009982">
    <property type="term" value="F:pseudouridine synthase activity"/>
    <property type="evidence" value="ECO:0007669"/>
    <property type="project" value="InterPro"/>
</dbReference>
<comment type="similarity">
    <text evidence="2">Belongs to the pseudouridine synthase RluA family.</text>
</comment>
<name>A0A6L5XXA2_9FIRM</name>
<evidence type="ECO:0000259" key="6">
    <source>
        <dbReference type="Pfam" id="PF00849"/>
    </source>
</evidence>
<dbReference type="PANTHER" id="PTHR21600">
    <property type="entry name" value="MITOCHONDRIAL RNA PSEUDOURIDINE SYNTHASE"/>
    <property type="match status" value="1"/>
</dbReference>
<evidence type="ECO:0000256" key="1">
    <source>
        <dbReference type="ARBA" id="ARBA00000073"/>
    </source>
</evidence>
<comment type="caution">
    <text evidence="7">The sequence shown here is derived from an EMBL/GenBank/DDBJ whole genome shotgun (WGS) entry which is preliminary data.</text>
</comment>
<dbReference type="GO" id="GO:0003723">
    <property type="term" value="F:RNA binding"/>
    <property type="evidence" value="ECO:0007669"/>
    <property type="project" value="InterPro"/>
</dbReference>
<accession>A0A6L5XXA2</accession>
<comment type="catalytic activity">
    <reaction evidence="1">
        <text>a uridine in RNA = a pseudouridine in RNA</text>
        <dbReference type="Rhea" id="RHEA:48348"/>
        <dbReference type="Rhea" id="RHEA-COMP:12068"/>
        <dbReference type="Rhea" id="RHEA-COMP:12069"/>
        <dbReference type="ChEBI" id="CHEBI:65314"/>
        <dbReference type="ChEBI" id="CHEBI:65315"/>
    </reaction>
</comment>
<dbReference type="InterPro" id="IPR050188">
    <property type="entry name" value="RluA_PseudoU_synthase"/>
</dbReference>
<evidence type="ECO:0000313" key="8">
    <source>
        <dbReference type="Proteomes" id="UP000482209"/>
    </source>
</evidence>
<dbReference type="InterPro" id="IPR006145">
    <property type="entry name" value="PsdUridine_synth_RsuA/RluA"/>
</dbReference>
<dbReference type="GO" id="GO:0001522">
    <property type="term" value="P:pseudouridine synthesis"/>
    <property type="evidence" value="ECO:0007669"/>
    <property type="project" value="InterPro"/>
</dbReference>
<evidence type="ECO:0000256" key="2">
    <source>
        <dbReference type="ARBA" id="ARBA00010876"/>
    </source>
</evidence>
<dbReference type="PANTHER" id="PTHR21600:SF83">
    <property type="entry name" value="PSEUDOURIDYLATE SYNTHASE RPUSD4, MITOCHONDRIAL"/>
    <property type="match status" value="1"/>
</dbReference>
<dbReference type="Pfam" id="PF00849">
    <property type="entry name" value="PseudoU_synth_2"/>
    <property type="match status" value="1"/>
</dbReference>
<feature type="domain" description="Pseudouridine synthase RsuA/RluA-like" evidence="6">
    <location>
        <begin position="13"/>
        <end position="172"/>
    </location>
</feature>
<dbReference type="EMBL" id="VUMT01000005">
    <property type="protein sequence ID" value="MSS63254.1"/>
    <property type="molecule type" value="Genomic_DNA"/>
</dbReference>
<sequence>MNMQIKILYEDAHIIVCIKPAGVPSQSDKTSDFDMVNRLKNYVYESGEQKEQPFIGVVHRLDRPVEGVMVFAKTKFAAKQLSSQIQQGQFHKRYLAVVTKELPEKLGNQKELLTDYLVKNGRTNLSSITDKENKNAKRAELYYTVKAVKEGCSLVEIELLTGRHHQIRVQMKEHLAGIWGDSKYNKESIKEKEWRQIGLASCYLEFNHPKTNKNISFEYLPQREPFNYF</sequence>
<protein>
    <recommendedName>
        <fullName evidence="4">RNA pseudouridylate synthase</fullName>
    </recommendedName>
    <alternativeName>
        <fullName evidence="5">RNA-uridine isomerase</fullName>
    </alternativeName>
</protein>
<dbReference type="Proteomes" id="UP000482209">
    <property type="component" value="Unassembled WGS sequence"/>
</dbReference>
<evidence type="ECO:0000313" key="7">
    <source>
        <dbReference type="EMBL" id="MSS63254.1"/>
    </source>
</evidence>
<dbReference type="GO" id="GO:0140098">
    <property type="term" value="F:catalytic activity, acting on RNA"/>
    <property type="evidence" value="ECO:0007669"/>
    <property type="project" value="UniProtKB-ARBA"/>
</dbReference>
<dbReference type="SUPFAM" id="SSF55120">
    <property type="entry name" value="Pseudouridine synthase"/>
    <property type="match status" value="1"/>
</dbReference>
<dbReference type="InterPro" id="IPR020103">
    <property type="entry name" value="PsdUridine_synth_cat_dom_sf"/>
</dbReference>
<evidence type="ECO:0000256" key="5">
    <source>
        <dbReference type="ARBA" id="ARBA00033164"/>
    </source>
</evidence>
<evidence type="ECO:0000256" key="4">
    <source>
        <dbReference type="ARBA" id="ARBA00031870"/>
    </source>
</evidence>
<evidence type="ECO:0000256" key="3">
    <source>
        <dbReference type="ARBA" id="ARBA00023235"/>
    </source>
</evidence>
<proteinExistence type="inferred from homology"/>
<dbReference type="CDD" id="cd02869">
    <property type="entry name" value="PseudoU_synth_RluA_like"/>
    <property type="match status" value="1"/>
</dbReference>